<dbReference type="Proteomes" id="UP000663862">
    <property type="component" value="Unassembled WGS sequence"/>
</dbReference>
<evidence type="ECO:0000313" key="6">
    <source>
        <dbReference type="Proteomes" id="UP000663865"/>
    </source>
</evidence>
<dbReference type="AlphaFoldDB" id="A0A818B8Z1"/>
<keyword evidence="1" id="KW-1133">Transmembrane helix</keyword>
<proteinExistence type="predicted"/>
<dbReference type="Proteomes" id="UP000663838">
    <property type="component" value="Unassembled WGS sequence"/>
</dbReference>
<evidence type="ECO:0000313" key="3">
    <source>
        <dbReference type="EMBL" id="CAF3680835.1"/>
    </source>
</evidence>
<feature type="transmembrane region" description="Helical" evidence="1">
    <location>
        <begin position="36"/>
        <end position="54"/>
    </location>
</feature>
<keyword evidence="1" id="KW-0472">Membrane</keyword>
<name>A0A818B8Z1_9BILA</name>
<protein>
    <submittedName>
        <fullName evidence="2">Uncharacterized protein</fullName>
    </submittedName>
</protein>
<organism evidence="2 6">
    <name type="scientific">Rotaria socialis</name>
    <dbReference type="NCBI Taxonomy" id="392032"/>
    <lineage>
        <taxon>Eukaryota</taxon>
        <taxon>Metazoa</taxon>
        <taxon>Spiralia</taxon>
        <taxon>Gnathifera</taxon>
        <taxon>Rotifera</taxon>
        <taxon>Eurotatoria</taxon>
        <taxon>Bdelloidea</taxon>
        <taxon>Philodinida</taxon>
        <taxon>Philodinidae</taxon>
        <taxon>Rotaria</taxon>
    </lineage>
</organism>
<gene>
    <name evidence="3" type="ORF">FME351_LOCUS26363</name>
    <name evidence="2" type="ORF">KIK155_LOCUS9565</name>
    <name evidence="5" type="ORF">TOA249_LOCUS5119</name>
    <name evidence="4" type="ORF">TSG867_LOCUS13090</name>
</gene>
<dbReference type="EMBL" id="CAJNYV010001370">
    <property type="protein sequence ID" value="CAF3416962.1"/>
    <property type="molecule type" value="Genomic_DNA"/>
</dbReference>
<dbReference type="EMBL" id="CAJOBS010000203">
    <property type="protein sequence ID" value="CAF4522583.1"/>
    <property type="molecule type" value="Genomic_DNA"/>
</dbReference>
<evidence type="ECO:0000313" key="2">
    <source>
        <dbReference type="EMBL" id="CAF3416962.1"/>
    </source>
</evidence>
<feature type="transmembrane region" description="Helical" evidence="1">
    <location>
        <begin position="98"/>
        <end position="118"/>
    </location>
</feature>
<evidence type="ECO:0000313" key="5">
    <source>
        <dbReference type="EMBL" id="CAF4522583.1"/>
    </source>
</evidence>
<sequence length="142" mass="15684">MSRRASLQPSGTCKDAETQTTNANLNINTTPERGTIWLLSGFICLGSIALISHIRDFKNINDYYAKTNYNGLPLYVALNTSTWFAGSILFGKPYLPTTVSFFGLLITVFGGMRFPGLFEWADKLFGMLTALSVGVEYLVSFC</sequence>
<keyword evidence="1" id="KW-0812">Transmembrane</keyword>
<evidence type="ECO:0000256" key="1">
    <source>
        <dbReference type="SAM" id="Phobius"/>
    </source>
</evidence>
<feature type="transmembrane region" description="Helical" evidence="1">
    <location>
        <begin position="74"/>
        <end position="91"/>
    </location>
</feature>
<dbReference type="EMBL" id="CAJNYU010003535">
    <property type="protein sequence ID" value="CAF3680835.1"/>
    <property type="molecule type" value="Genomic_DNA"/>
</dbReference>
<evidence type="ECO:0000313" key="4">
    <source>
        <dbReference type="EMBL" id="CAF4402365.1"/>
    </source>
</evidence>
<accession>A0A818B8Z1</accession>
<comment type="caution">
    <text evidence="2">The sequence shown here is derived from an EMBL/GenBank/DDBJ whole genome shotgun (WGS) entry which is preliminary data.</text>
</comment>
<dbReference type="Proteomes" id="UP000663869">
    <property type="component" value="Unassembled WGS sequence"/>
</dbReference>
<dbReference type="Proteomes" id="UP000663865">
    <property type="component" value="Unassembled WGS sequence"/>
</dbReference>
<reference evidence="2" key="1">
    <citation type="submission" date="2021-02" db="EMBL/GenBank/DDBJ databases">
        <authorList>
            <person name="Nowell W R."/>
        </authorList>
    </citation>
    <scope>NUCLEOTIDE SEQUENCE</scope>
</reference>
<dbReference type="EMBL" id="CAJOBQ010000686">
    <property type="protein sequence ID" value="CAF4402365.1"/>
    <property type="molecule type" value="Genomic_DNA"/>
</dbReference>